<organism evidence="1 2">
    <name type="scientific">Candidatus Aquitaenariimonas noxiae</name>
    <dbReference type="NCBI Taxonomy" id="1974741"/>
    <lineage>
        <taxon>Bacteria</taxon>
        <taxon>Pseudomonadati</taxon>
        <taxon>Candidatus Omnitrophota</taxon>
        <taxon>Candidatus Aquitaenariimonas</taxon>
    </lineage>
</organism>
<dbReference type="AlphaFoldDB" id="A0A2J0KT63"/>
<reference evidence="1 2" key="1">
    <citation type="submission" date="2017-09" db="EMBL/GenBank/DDBJ databases">
        <title>Depth-based differentiation of microbial function through sediment-hosted aquifers and enrichment of novel symbionts in the deep terrestrial subsurface.</title>
        <authorList>
            <person name="Probst A.J."/>
            <person name="Ladd B."/>
            <person name="Jarett J.K."/>
            <person name="Geller-Mcgrath D.E."/>
            <person name="Sieber C.M."/>
            <person name="Emerson J.B."/>
            <person name="Anantharaman K."/>
            <person name="Thomas B.C."/>
            <person name="Malmstrom R."/>
            <person name="Stieglmeier M."/>
            <person name="Klingl A."/>
            <person name="Woyke T."/>
            <person name="Ryan C.M."/>
            <person name="Banfield J.F."/>
        </authorList>
    </citation>
    <scope>NUCLEOTIDE SEQUENCE [LARGE SCALE GENOMIC DNA]</scope>
    <source>
        <strain evidence="1">CG07_land_8_20_14_0_80_42_15</strain>
    </source>
</reference>
<proteinExistence type="predicted"/>
<sequence>MSVSNKTKKVTSLCLFAVLIVLASTVAVGIKGYSRTKTVDIASFPEVELKANDRILILAPHPDDEVLGCGGIIQKALKMHLPIHIAFLTYGDSNQWAFMIYRKHPVFFPKSVRAMGLIRHDEAIDAAQSLGVQKENLTFLGYPDFKTLNIWESHWGKALPAKGLLTEARAVPYKNAFRPGAPYKGEEILKDLKTVLLDFKPTKIFVSHPGDFHPDHQALYLFTRVALWDLKNKIKPSIYTYLIHYKLWPRPLGPAPEHLLIPPQIFDKIIPWQISKMNATEIKTKLAAIKKHKTEFSSDSKYLLSFIRQNELFGDFPTLDLAQGKESTPLVPYTGKENEPGELEQLNENEHVPIVGIEKKSAALDNDTLELFVKLSRPIGKGVGVSVYVFGYKKDKSFAEMPKYRIQFDAIKHKIFNKGRRIAGKDIIVVRTLKEIKIRIPLSTLDDPERILTDVNTYMGAVPLDWVSWRIIKPVKQ</sequence>
<dbReference type="PANTHER" id="PTHR12993:SF11">
    <property type="entry name" value="N-ACETYLGLUCOSAMINYL-PHOSPHATIDYLINOSITOL DE-N-ACETYLASE"/>
    <property type="match status" value="1"/>
</dbReference>
<evidence type="ECO:0000313" key="2">
    <source>
        <dbReference type="Proteomes" id="UP000230052"/>
    </source>
</evidence>
<dbReference type="Pfam" id="PF02585">
    <property type="entry name" value="PIG-L"/>
    <property type="match status" value="1"/>
</dbReference>
<dbReference type="EMBL" id="PEWV01000074">
    <property type="protein sequence ID" value="PIU40959.1"/>
    <property type="molecule type" value="Genomic_DNA"/>
</dbReference>
<dbReference type="GO" id="GO:0016811">
    <property type="term" value="F:hydrolase activity, acting on carbon-nitrogen (but not peptide) bonds, in linear amides"/>
    <property type="evidence" value="ECO:0007669"/>
    <property type="project" value="TreeGrafter"/>
</dbReference>
<gene>
    <name evidence="1" type="ORF">COS99_07795</name>
</gene>
<dbReference type="SUPFAM" id="SSF102588">
    <property type="entry name" value="LmbE-like"/>
    <property type="match status" value="1"/>
</dbReference>
<name>A0A2J0KT63_9BACT</name>
<comment type="caution">
    <text evidence="1">The sequence shown here is derived from an EMBL/GenBank/DDBJ whole genome shotgun (WGS) entry which is preliminary data.</text>
</comment>
<dbReference type="PANTHER" id="PTHR12993">
    <property type="entry name" value="N-ACETYLGLUCOSAMINYL-PHOSPHATIDYLINOSITOL DE-N-ACETYLASE-RELATED"/>
    <property type="match status" value="1"/>
</dbReference>
<dbReference type="InterPro" id="IPR024078">
    <property type="entry name" value="LmbE-like_dom_sf"/>
</dbReference>
<evidence type="ECO:0008006" key="3">
    <source>
        <dbReference type="Google" id="ProtNLM"/>
    </source>
</evidence>
<protein>
    <recommendedName>
        <fullName evidence="3">PIG-L family deacetylase</fullName>
    </recommendedName>
</protein>
<dbReference type="Proteomes" id="UP000230052">
    <property type="component" value="Unassembled WGS sequence"/>
</dbReference>
<evidence type="ECO:0000313" key="1">
    <source>
        <dbReference type="EMBL" id="PIU40959.1"/>
    </source>
</evidence>
<accession>A0A2J0KT63</accession>
<dbReference type="InterPro" id="IPR003737">
    <property type="entry name" value="GlcNAc_PI_deacetylase-related"/>
</dbReference>
<dbReference type="Gene3D" id="3.40.50.10320">
    <property type="entry name" value="LmbE-like"/>
    <property type="match status" value="1"/>
</dbReference>